<feature type="transmembrane region" description="Helical" evidence="16">
    <location>
        <begin position="120"/>
        <end position="138"/>
    </location>
</feature>
<dbReference type="AlphaFoldDB" id="A0AAW5E3B6"/>
<keyword evidence="11 16" id="KW-0472">Membrane</keyword>
<evidence type="ECO:0000256" key="1">
    <source>
        <dbReference type="ARBA" id="ARBA00000287"/>
    </source>
</evidence>
<feature type="transmembrane region" description="Helical" evidence="16">
    <location>
        <begin position="91"/>
        <end position="108"/>
    </location>
</feature>
<evidence type="ECO:0000256" key="12">
    <source>
        <dbReference type="ARBA" id="ARBA00023209"/>
    </source>
</evidence>
<proteinExistence type="inferred from homology"/>
<dbReference type="InterPro" id="IPR050324">
    <property type="entry name" value="CDP-alcohol_PTase-I"/>
</dbReference>
<evidence type="ECO:0000313" key="17">
    <source>
        <dbReference type="EMBL" id="MCH1624582.1"/>
    </source>
</evidence>
<comment type="similarity">
    <text evidence="3 15">Belongs to the CDP-alcohol phosphatidyltransferase class-I family.</text>
</comment>
<dbReference type="NCBIfam" id="TIGR00473">
    <property type="entry name" value="pssA"/>
    <property type="match status" value="1"/>
</dbReference>
<dbReference type="RefSeq" id="WP_240253126.1">
    <property type="nucleotide sequence ID" value="NZ_JAKTTI010000004.1"/>
</dbReference>
<keyword evidence="7 15" id="KW-0808">Transferase</keyword>
<keyword evidence="13" id="KW-1208">Phospholipid metabolism</keyword>
<feature type="transmembrane region" description="Helical" evidence="16">
    <location>
        <begin position="202"/>
        <end position="220"/>
    </location>
</feature>
<evidence type="ECO:0000256" key="16">
    <source>
        <dbReference type="SAM" id="Phobius"/>
    </source>
</evidence>
<comment type="catalytic activity">
    <reaction evidence="1">
        <text>a CDP-1,2-diacyl-sn-glycerol + L-serine = a 1,2-diacyl-sn-glycero-3-phospho-L-serine + CMP + H(+)</text>
        <dbReference type="Rhea" id="RHEA:16913"/>
        <dbReference type="ChEBI" id="CHEBI:15378"/>
        <dbReference type="ChEBI" id="CHEBI:33384"/>
        <dbReference type="ChEBI" id="CHEBI:57262"/>
        <dbReference type="ChEBI" id="CHEBI:58332"/>
        <dbReference type="ChEBI" id="CHEBI:60377"/>
        <dbReference type="EC" id="2.7.8.8"/>
    </reaction>
</comment>
<keyword evidence="6" id="KW-0444">Lipid biosynthesis</keyword>
<dbReference type="Pfam" id="PF01066">
    <property type="entry name" value="CDP-OH_P_transf"/>
    <property type="match status" value="1"/>
</dbReference>
<organism evidence="17 18">
    <name type="scientific">Fredinandcohnia quinoae</name>
    <dbReference type="NCBI Taxonomy" id="2918902"/>
    <lineage>
        <taxon>Bacteria</taxon>
        <taxon>Bacillati</taxon>
        <taxon>Bacillota</taxon>
        <taxon>Bacilli</taxon>
        <taxon>Bacillales</taxon>
        <taxon>Bacillaceae</taxon>
        <taxon>Fredinandcohnia</taxon>
    </lineage>
</organism>
<feature type="transmembrane region" description="Helical" evidence="16">
    <location>
        <begin position="144"/>
        <end position="162"/>
    </location>
</feature>
<dbReference type="Gene3D" id="1.20.120.1760">
    <property type="match status" value="1"/>
</dbReference>
<comment type="caution">
    <text evidence="17">The sequence shown here is derived from an EMBL/GenBank/DDBJ whole genome shotgun (WGS) entry which is preliminary data.</text>
</comment>
<evidence type="ECO:0000256" key="6">
    <source>
        <dbReference type="ARBA" id="ARBA00022516"/>
    </source>
</evidence>
<name>A0AAW5E3B6_9BACI</name>
<reference evidence="17" key="1">
    <citation type="submission" date="2022-02" db="EMBL/GenBank/DDBJ databases">
        <title>Fredinandcohnia quinoae sp. nov. isolated from Chenopodium quinoa seeds.</title>
        <authorList>
            <person name="Saati-Santamaria Z."/>
            <person name="Flores-Felix J.D."/>
            <person name="Igual J.M."/>
            <person name="Velazquez E."/>
            <person name="Garcia-Fraile P."/>
            <person name="Martinez-Molina E."/>
        </authorList>
    </citation>
    <scope>NUCLEOTIDE SEQUENCE</scope>
    <source>
        <strain evidence="17">SECRCQ15</strain>
    </source>
</reference>
<dbReference type="PANTHER" id="PTHR14269">
    <property type="entry name" value="CDP-DIACYLGLYCEROL--GLYCEROL-3-PHOSPHATE 3-PHOSPHATIDYLTRANSFERASE-RELATED"/>
    <property type="match status" value="1"/>
</dbReference>
<protein>
    <recommendedName>
        <fullName evidence="5">CDP-diacylglycerol--serine O-phosphatidyltransferase</fullName>
        <ecNumber evidence="4">2.7.8.8</ecNumber>
    </recommendedName>
    <alternativeName>
        <fullName evidence="14">Phosphatidylserine synthase</fullName>
    </alternativeName>
</protein>
<dbReference type="InterPro" id="IPR043130">
    <property type="entry name" value="CDP-OH_PTrfase_TM_dom"/>
</dbReference>
<dbReference type="GO" id="GO:0016020">
    <property type="term" value="C:membrane"/>
    <property type="evidence" value="ECO:0007669"/>
    <property type="project" value="InterPro"/>
</dbReference>
<evidence type="ECO:0000256" key="13">
    <source>
        <dbReference type="ARBA" id="ARBA00023264"/>
    </source>
</evidence>
<feature type="transmembrane region" description="Helical" evidence="16">
    <location>
        <begin position="7"/>
        <end position="26"/>
    </location>
</feature>
<dbReference type="GO" id="GO:0008654">
    <property type="term" value="P:phospholipid biosynthetic process"/>
    <property type="evidence" value="ECO:0007669"/>
    <property type="project" value="UniProtKB-KW"/>
</dbReference>
<dbReference type="GO" id="GO:0012505">
    <property type="term" value="C:endomembrane system"/>
    <property type="evidence" value="ECO:0007669"/>
    <property type="project" value="UniProtKB-SubCell"/>
</dbReference>
<evidence type="ECO:0000256" key="14">
    <source>
        <dbReference type="ARBA" id="ARBA00032361"/>
    </source>
</evidence>
<evidence type="ECO:0000256" key="2">
    <source>
        <dbReference type="ARBA" id="ARBA00004127"/>
    </source>
</evidence>
<evidence type="ECO:0000256" key="10">
    <source>
        <dbReference type="ARBA" id="ARBA00023098"/>
    </source>
</evidence>
<keyword evidence="8 16" id="KW-0812">Transmembrane</keyword>
<evidence type="ECO:0000256" key="4">
    <source>
        <dbReference type="ARBA" id="ARBA00013174"/>
    </source>
</evidence>
<accession>A0AAW5E3B6</accession>
<evidence type="ECO:0000256" key="15">
    <source>
        <dbReference type="RuleBase" id="RU003750"/>
    </source>
</evidence>
<dbReference type="PROSITE" id="PS00379">
    <property type="entry name" value="CDP_ALCOHOL_P_TRANSF"/>
    <property type="match status" value="1"/>
</dbReference>
<dbReference type="InterPro" id="IPR048254">
    <property type="entry name" value="CDP_ALCOHOL_P_TRANSF_CS"/>
</dbReference>
<dbReference type="EMBL" id="JAKTTI010000004">
    <property type="protein sequence ID" value="MCH1624582.1"/>
    <property type="molecule type" value="Genomic_DNA"/>
</dbReference>
<evidence type="ECO:0000256" key="3">
    <source>
        <dbReference type="ARBA" id="ARBA00010441"/>
    </source>
</evidence>
<evidence type="ECO:0000256" key="9">
    <source>
        <dbReference type="ARBA" id="ARBA00022989"/>
    </source>
</evidence>
<dbReference type="PANTHER" id="PTHR14269:SF61">
    <property type="entry name" value="CDP-DIACYLGLYCEROL--SERINE O-PHOSPHATIDYLTRANSFERASE"/>
    <property type="match status" value="1"/>
</dbReference>
<dbReference type="InterPro" id="IPR000462">
    <property type="entry name" value="CDP-OH_P_trans"/>
</dbReference>
<evidence type="ECO:0000313" key="18">
    <source>
        <dbReference type="Proteomes" id="UP001431131"/>
    </source>
</evidence>
<keyword evidence="12" id="KW-0594">Phospholipid biosynthesis</keyword>
<feature type="transmembrane region" description="Helical" evidence="16">
    <location>
        <begin position="174"/>
        <end position="190"/>
    </location>
</feature>
<sequence>MKRHIPNLLTFGNLFCGFLSIGYIINGDSKNATILIFIALMLDALDGRVARILGVSNDIGKELDSLADIVSFGVAPAFLVAHSYYADFGMYGLVAASLFPIFGSYRLARFNISSQDESLKHFKGVPITLAGGIVAFLVLFEKSIALGVFILIYYSLCILMVSTIKIPSFKKIGLPKNSVLITLFLIYMFYLIADKNFAQVPIFYHVALGTYILFIIVRYIKEKETRFPKTKRLLAKRFKLISKRKKK</sequence>
<evidence type="ECO:0000256" key="11">
    <source>
        <dbReference type="ARBA" id="ARBA00023136"/>
    </source>
</evidence>
<keyword evidence="9 16" id="KW-1133">Transmembrane helix</keyword>
<keyword evidence="18" id="KW-1185">Reference proteome</keyword>
<dbReference type="Proteomes" id="UP001431131">
    <property type="component" value="Unassembled WGS sequence"/>
</dbReference>
<dbReference type="InterPro" id="IPR004533">
    <property type="entry name" value="CDP-diaglyc--ser_O-PTrfase"/>
</dbReference>
<evidence type="ECO:0000256" key="7">
    <source>
        <dbReference type="ARBA" id="ARBA00022679"/>
    </source>
</evidence>
<comment type="subcellular location">
    <subcellularLocation>
        <location evidence="2">Endomembrane system</location>
        <topology evidence="2">Multi-pass membrane protein</topology>
    </subcellularLocation>
</comment>
<evidence type="ECO:0000256" key="8">
    <source>
        <dbReference type="ARBA" id="ARBA00022692"/>
    </source>
</evidence>
<evidence type="ECO:0000256" key="5">
    <source>
        <dbReference type="ARBA" id="ARBA00017171"/>
    </source>
</evidence>
<dbReference type="EC" id="2.7.8.8" evidence="4"/>
<gene>
    <name evidence="17" type="primary">pssA</name>
    <name evidence="17" type="ORF">MJG50_04525</name>
</gene>
<dbReference type="GO" id="GO:0003882">
    <property type="term" value="F:CDP-diacylglycerol-serine O-phosphatidyltransferase activity"/>
    <property type="evidence" value="ECO:0007669"/>
    <property type="project" value="UniProtKB-EC"/>
</dbReference>
<keyword evidence="10" id="KW-0443">Lipid metabolism</keyword>